<evidence type="ECO:0008006" key="6">
    <source>
        <dbReference type="Google" id="ProtNLM"/>
    </source>
</evidence>
<dbReference type="Proteomes" id="UP001176941">
    <property type="component" value="Chromosome 9"/>
</dbReference>
<dbReference type="SUPFAM" id="SSF52047">
    <property type="entry name" value="RNI-like"/>
    <property type="match status" value="1"/>
</dbReference>
<protein>
    <recommendedName>
        <fullName evidence="6">Melanoma antigen preferentially expressed in tumors-like</fullName>
    </recommendedName>
</protein>
<evidence type="ECO:0000256" key="3">
    <source>
        <dbReference type="ARBA" id="ARBA00022737"/>
    </source>
</evidence>
<accession>A0ABN9A2W5</accession>
<organism evidence="4 5">
    <name type="scientific">Rangifer tarandus platyrhynchus</name>
    <name type="common">Svalbard reindeer</name>
    <dbReference type="NCBI Taxonomy" id="3082113"/>
    <lineage>
        <taxon>Eukaryota</taxon>
        <taxon>Metazoa</taxon>
        <taxon>Chordata</taxon>
        <taxon>Craniata</taxon>
        <taxon>Vertebrata</taxon>
        <taxon>Euteleostomi</taxon>
        <taxon>Mammalia</taxon>
        <taxon>Eutheria</taxon>
        <taxon>Laurasiatheria</taxon>
        <taxon>Artiodactyla</taxon>
        <taxon>Ruminantia</taxon>
        <taxon>Pecora</taxon>
        <taxon>Cervidae</taxon>
        <taxon>Odocoileinae</taxon>
        <taxon>Rangifer</taxon>
    </lineage>
</organism>
<comment type="similarity">
    <text evidence="1">Belongs to the PRAME family.</text>
</comment>
<dbReference type="PIRSF" id="PIRSF038286">
    <property type="entry name" value="PRAME"/>
    <property type="match status" value="1"/>
</dbReference>
<gene>
    <name evidence="4" type="ORF">MRATA1EN1_LOCUS28638</name>
</gene>
<dbReference type="InterPro" id="IPR026271">
    <property type="entry name" value="PRAME"/>
</dbReference>
<evidence type="ECO:0000256" key="1">
    <source>
        <dbReference type="ARBA" id="ARBA00009608"/>
    </source>
</evidence>
<keyword evidence="2" id="KW-0433">Leucine-rich repeat</keyword>
<name>A0ABN9A2W5_RANTA</name>
<feature type="non-terminal residue" evidence="4">
    <location>
        <position position="1"/>
    </location>
</feature>
<dbReference type="PANTHER" id="PTHR14224:SF19">
    <property type="entry name" value="PRAME FAMILY MEMBER 11-RELATED"/>
    <property type="match status" value="1"/>
</dbReference>
<sequence length="477" mass="54410">MSLQTRPRLLNLAAVSLLRDEASAITALEYLPIELFPPLFMEAFCGSRSETLKAMVCAWPFVRLPLGGLMQKPHMGTLQAVLDGLDILLAQKKHSKRCKLRVLDLRNTGQDFWKMWSGSSVHVSSSSSMTPVAEVRSRTEQPLAPLEVFIELHFKESTTDDFIYLMRWVEQRKTSIHLCSTKLKITSISLENIVQVLGIVQLDYIQEVEVNCIWHLSTLAMFAPFLGQMSNIQRLHLSHIHGLAFEEEEEYYHVVQITSQFRKLYHLRDLYLETPSFLEGCLIQMLRCLMTPLVNLAITYSLLMDSDLTHLSQCPNITQLKGLDLSGDLLTHSNAELLSVLLEKVAGTLEKLDLNMCGIRDFHLEAILPALSHCFQLKSFSMCGNLLSMAIMEKMLRHTSALPSLNKELYPVPQESLRSRGIRQPQRLAQCRAELFEILKDLGRPRTIWISFIFCPQCEGHAFYHPEPIIYQEISLP</sequence>
<dbReference type="InterPro" id="IPR050694">
    <property type="entry name" value="LRRC14/PRAME"/>
</dbReference>
<evidence type="ECO:0000313" key="5">
    <source>
        <dbReference type="Proteomes" id="UP001176941"/>
    </source>
</evidence>
<keyword evidence="3" id="KW-0677">Repeat</keyword>
<evidence type="ECO:0000313" key="4">
    <source>
        <dbReference type="EMBL" id="CAI9179676.1"/>
    </source>
</evidence>
<proteinExistence type="inferred from homology"/>
<dbReference type="PANTHER" id="PTHR14224">
    <property type="entry name" value="SIMILAR TO PREFERENTIALLY EXPRESSED ANTIGEN IN MELANOMA-LIKE 3"/>
    <property type="match status" value="1"/>
</dbReference>
<dbReference type="InterPro" id="IPR032675">
    <property type="entry name" value="LRR_dom_sf"/>
</dbReference>
<feature type="non-terminal residue" evidence="4">
    <location>
        <position position="477"/>
    </location>
</feature>
<dbReference type="EMBL" id="OX459945">
    <property type="protein sequence ID" value="CAI9179676.1"/>
    <property type="molecule type" value="Genomic_DNA"/>
</dbReference>
<keyword evidence="5" id="KW-1185">Reference proteome</keyword>
<reference evidence="4" key="1">
    <citation type="submission" date="2023-04" db="EMBL/GenBank/DDBJ databases">
        <authorList>
            <consortium name="ELIXIR-Norway"/>
        </authorList>
    </citation>
    <scope>NUCLEOTIDE SEQUENCE [LARGE SCALE GENOMIC DNA]</scope>
</reference>
<evidence type="ECO:0000256" key="2">
    <source>
        <dbReference type="ARBA" id="ARBA00022614"/>
    </source>
</evidence>
<dbReference type="Gene3D" id="3.80.10.10">
    <property type="entry name" value="Ribonuclease Inhibitor"/>
    <property type="match status" value="1"/>
</dbReference>